<sequence>MSKQISYTMGPGVVTVKLVEDLTQQSIIAKRRKQREQMLKQIGQRTSVTEQDIERLVKLTK</sequence>
<name>A0A0D7WT78_9BACL</name>
<gene>
    <name evidence="1" type="ORF">QD47_28675</name>
</gene>
<evidence type="ECO:0000313" key="2">
    <source>
        <dbReference type="Proteomes" id="UP000032534"/>
    </source>
</evidence>
<organism evidence="1 2">
    <name type="scientific">Paenibacillus terrae</name>
    <dbReference type="NCBI Taxonomy" id="159743"/>
    <lineage>
        <taxon>Bacteria</taxon>
        <taxon>Bacillati</taxon>
        <taxon>Bacillota</taxon>
        <taxon>Bacilli</taxon>
        <taxon>Bacillales</taxon>
        <taxon>Paenibacillaceae</taxon>
        <taxon>Paenibacillus</taxon>
    </lineage>
</organism>
<reference evidence="1 2" key="1">
    <citation type="submission" date="2014-11" db="EMBL/GenBank/DDBJ databases">
        <title>Draft Genome Sequences of Paenibacillus polymyxa NRRL B-30509 and Paenibacillus terrae NRRL B-30644, Strains from a Poultry Environment that Produce Tridecaptin A and Paenicidins.</title>
        <authorList>
            <person name="van Belkum M.J."/>
            <person name="Lohans C.T."/>
            <person name="Vederas J.C."/>
        </authorList>
    </citation>
    <scope>NUCLEOTIDE SEQUENCE [LARGE SCALE GENOMIC DNA]</scope>
    <source>
        <strain evidence="1 2">NRRL B-30644</strain>
    </source>
</reference>
<accession>A0A0D7WT78</accession>
<comment type="caution">
    <text evidence="1">The sequence shown here is derived from an EMBL/GenBank/DDBJ whole genome shotgun (WGS) entry which is preliminary data.</text>
</comment>
<dbReference type="OrthoDB" id="9875084at2"/>
<dbReference type="RefSeq" id="WP_044649332.1">
    <property type="nucleotide sequence ID" value="NZ_JTHP01000132.1"/>
</dbReference>
<keyword evidence="2" id="KW-1185">Reference proteome</keyword>
<dbReference type="EMBL" id="JTHP01000132">
    <property type="protein sequence ID" value="KJD42355.1"/>
    <property type="molecule type" value="Genomic_DNA"/>
</dbReference>
<dbReference type="PATRIC" id="fig|159743.3.peg.6402"/>
<proteinExistence type="predicted"/>
<dbReference type="AlphaFoldDB" id="A0A0D7WT78"/>
<dbReference type="Proteomes" id="UP000032534">
    <property type="component" value="Unassembled WGS sequence"/>
</dbReference>
<evidence type="ECO:0000313" key="1">
    <source>
        <dbReference type="EMBL" id="KJD42355.1"/>
    </source>
</evidence>
<protein>
    <submittedName>
        <fullName evidence="1">Uncharacterized protein</fullName>
    </submittedName>
</protein>